<protein>
    <submittedName>
        <fullName evidence="8">MFS general substrate transporter</fullName>
    </submittedName>
</protein>
<dbReference type="InterPro" id="IPR011701">
    <property type="entry name" value="MFS"/>
</dbReference>
<dbReference type="InterPro" id="IPR020846">
    <property type="entry name" value="MFS_dom"/>
</dbReference>
<dbReference type="GeneID" id="40751524"/>
<feature type="compositionally biased region" description="Polar residues" evidence="5">
    <location>
        <begin position="9"/>
        <end position="27"/>
    </location>
</feature>
<dbReference type="SUPFAM" id="SSF103473">
    <property type="entry name" value="MFS general substrate transporter"/>
    <property type="match status" value="1"/>
</dbReference>
<dbReference type="Pfam" id="PF07690">
    <property type="entry name" value="MFS_1"/>
    <property type="match status" value="1"/>
</dbReference>
<dbReference type="GO" id="GO:0022857">
    <property type="term" value="F:transmembrane transporter activity"/>
    <property type="evidence" value="ECO:0007669"/>
    <property type="project" value="InterPro"/>
</dbReference>
<dbReference type="PANTHER" id="PTHR23501">
    <property type="entry name" value="MAJOR FACILITATOR SUPERFAMILY"/>
    <property type="match status" value="1"/>
</dbReference>
<keyword evidence="2 6" id="KW-0812">Transmembrane</keyword>
<feature type="transmembrane region" description="Helical" evidence="6">
    <location>
        <begin position="234"/>
        <end position="254"/>
    </location>
</feature>
<feature type="transmembrane region" description="Helical" evidence="6">
    <location>
        <begin position="370"/>
        <end position="390"/>
    </location>
</feature>
<sequence>MCHAIPEPSNRSNVKQRQPAMSGTLSNDAVPRASSPQSQAGTDSASASVKSRKDGRKTSSYGEEEKDLGLPVLEGWPLGSTVFALCLALLLATLDTTIISTSLITIASDFGHFDQASWIIVSYLLTYSGFLLIFTRLSDVLGRKPVLMFSILMFLVWSIGCGFSQTLKQLIVFRALQGIGGAGIYALAYASVLDVVPFRLVSAASGAISMSTACASLLGPVLGGVITSNTTWRWVFWINIPCGVLVTVCVAFLFPNETHLFVVLMLVGSVICFLAFGIWEHVLTPREASMKMLPLFPTRLISSRVVAATLGTVFFTGFPFVVTIMALPQRLQIVNGVSPENAGLHMLPLIGSTALGAILTGTITGKFNIAWHLLVFSNVLMTVGCGLMSTLPTDSEIANLCYLYQIILGFGFGLTMASSMVVIRTEVAMKDNTVSLGAVTQLRQLGGVIGLAVTQAILNGDFRSQLAKFLSDEELRSVMLSTANIANLSDSHRDLTCRAYGRSSNAQMRVVTAFAGAAILMSMFARQNAPRDRKALEAERVAFHTGRTTSVELHSGSVTRINLVHARLVNKTETSSAPYLVDSGGLIETTPREESLATRF</sequence>
<dbReference type="CDD" id="cd17502">
    <property type="entry name" value="MFS_Azr1_MDR_like"/>
    <property type="match status" value="1"/>
</dbReference>
<dbReference type="Gene3D" id="1.20.1720.10">
    <property type="entry name" value="Multidrug resistance protein D"/>
    <property type="match status" value="1"/>
</dbReference>
<dbReference type="EMBL" id="KL584978">
    <property type="protein sequence ID" value="KEQ86265.1"/>
    <property type="molecule type" value="Genomic_DNA"/>
</dbReference>
<name>A0A074XL73_AURPU</name>
<dbReference type="PRINTS" id="PR01036">
    <property type="entry name" value="TCRTETB"/>
</dbReference>
<dbReference type="Gene3D" id="1.20.1250.20">
    <property type="entry name" value="MFS general substrate transporter like domains"/>
    <property type="match status" value="1"/>
</dbReference>
<feature type="domain" description="Major facilitator superfamily (MFS) profile" evidence="7">
    <location>
        <begin position="81"/>
        <end position="533"/>
    </location>
</feature>
<feature type="transmembrane region" description="Helical" evidence="6">
    <location>
        <begin position="146"/>
        <end position="164"/>
    </location>
</feature>
<dbReference type="HOGENOM" id="CLU_000960_22_2_1"/>
<dbReference type="RefSeq" id="XP_029762452.1">
    <property type="nucleotide sequence ID" value="XM_029909218.1"/>
</dbReference>
<dbReference type="InterPro" id="IPR036259">
    <property type="entry name" value="MFS_trans_sf"/>
</dbReference>
<feature type="transmembrane region" description="Helical" evidence="6">
    <location>
        <begin position="346"/>
        <end position="363"/>
    </location>
</feature>
<feature type="transmembrane region" description="Helical" evidence="6">
    <location>
        <begin position="116"/>
        <end position="134"/>
    </location>
</feature>
<feature type="transmembrane region" description="Helical" evidence="6">
    <location>
        <begin position="82"/>
        <end position="104"/>
    </location>
</feature>
<keyword evidence="3 6" id="KW-1133">Transmembrane helix</keyword>
<comment type="subcellular location">
    <subcellularLocation>
        <location evidence="1">Membrane</location>
        <topology evidence="1">Multi-pass membrane protein</topology>
    </subcellularLocation>
</comment>
<reference evidence="8 9" key="1">
    <citation type="journal article" date="2014" name="BMC Genomics">
        <title>Genome sequencing of four Aureobasidium pullulans varieties: biotechnological potential, stress tolerance, and description of new species.</title>
        <authorList>
            <person name="Gostin Ar C."/>
            <person name="Ohm R.A."/>
            <person name="Kogej T."/>
            <person name="Sonjak S."/>
            <person name="Turk M."/>
            <person name="Zajc J."/>
            <person name="Zalar P."/>
            <person name="Grube M."/>
            <person name="Sun H."/>
            <person name="Han J."/>
            <person name="Sharma A."/>
            <person name="Chiniquy J."/>
            <person name="Ngan C.Y."/>
            <person name="Lipzen A."/>
            <person name="Barry K."/>
            <person name="Grigoriev I.V."/>
            <person name="Gunde-Cimerman N."/>
        </authorList>
    </citation>
    <scope>NUCLEOTIDE SEQUENCE [LARGE SCALE GENOMIC DNA]</scope>
    <source>
        <strain evidence="8 9">EXF-150</strain>
    </source>
</reference>
<proteinExistence type="predicted"/>
<evidence type="ECO:0000256" key="4">
    <source>
        <dbReference type="ARBA" id="ARBA00023136"/>
    </source>
</evidence>
<dbReference type="OrthoDB" id="440553at2759"/>
<keyword evidence="4 6" id="KW-0472">Membrane</keyword>
<feature type="transmembrane region" description="Helical" evidence="6">
    <location>
        <begin position="402"/>
        <end position="423"/>
    </location>
</feature>
<evidence type="ECO:0000256" key="2">
    <source>
        <dbReference type="ARBA" id="ARBA00022692"/>
    </source>
</evidence>
<dbReference type="GO" id="GO:0005886">
    <property type="term" value="C:plasma membrane"/>
    <property type="evidence" value="ECO:0007669"/>
    <property type="project" value="TreeGrafter"/>
</dbReference>
<feature type="region of interest" description="Disordered" evidence="5">
    <location>
        <begin position="1"/>
        <end position="62"/>
    </location>
</feature>
<evidence type="ECO:0000259" key="7">
    <source>
        <dbReference type="PROSITE" id="PS50850"/>
    </source>
</evidence>
<feature type="transmembrane region" description="Helical" evidence="6">
    <location>
        <begin position="260"/>
        <end position="284"/>
    </location>
</feature>
<dbReference type="PROSITE" id="PS50850">
    <property type="entry name" value="MFS"/>
    <property type="match status" value="1"/>
</dbReference>
<keyword evidence="9" id="KW-1185">Reference proteome</keyword>
<evidence type="ECO:0000256" key="3">
    <source>
        <dbReference type="ARBA" id="ARBA00022989"/>
    </source>
</evidence>
<evidence type="ECO:0000256" key="1">
    <source>
        <dbReference type="ARBA" id="ARBA00004141"/>
    </source>
</evidence>
<feature type="compositionally biased region" description="Polar residues" evidence="5">
    <location>
        <begin position="34"/>
        <end position="49"/>
    </location>
</feature>
<organism evidence="8 9">
    <name type="scientific">Aureobasidium pullulans EXF-150</name>
    <dbReference type="NCBI Taxonomy" id="1043002"/>
    <lineage>
        <taxon>Eukaryota</taxon>
        <taxon>Fungi</taxon>
        <taxon>Dikarya</taxon>
        <taxon>Ascomycota</taxon>
        <taxon>Pezizomycotina</taxon>
        <taxon>Dothideomycetes</taxon>
        <taxon>Dothideomycetidae</taxon>
        <taxon>Dothideales</taxon>
        <taxon>Saccotheciaceae</taxon>
        <taxon>Aureobasidium</taxon>
    </lineage>
</organism>
<dbReference type="Proteomes" id="UP000030706">
    <property type="component" value="Unassembled WGS sequence"/>
</dbReference>
<evidence type="ECO:0000256" key="5">
    <source>
        <dbReference type="SAM" id="MobiDB-lite"/>
    </source>
</evidence>
<feature type="transmembrane region" description="Helical" evidence="6">
    <location>
        <begin position="171"/>
        <end position="192"/>
    </location>
</feature>
<evidence type="ECO:0000313" key="8">
    <source>
        <dbReference type="EMBL" id="KEQ86265.1"/>
    </source>
</evidence>
<evidence type="ECO:0000313" key="9">
    <source>
        <dbReference type="Proteomes" id="UP000030706"/>
    </source>
</evidence>
<gene>
    <name evidence="8" type="ORF">M438DRAFT_395556</name>
</gene>
<evidence type="ECO:0000256" key="6">
    <source>
        <dbReference type="SAM" id="Phobius"/>
    </source>
</evidence>
<dbReference type="PANTHER" id="PTHR23501:SF43">
    <property type="entry name" value="MULTIDRUG TRANSPORTER, PUTATIVE (AFU_ORTHOLOGUE AFUA_6G03040)-RELATED"/>
    <property type="match status" value="1"/>
</dbReference>
<feature type="transmembrane region" description="Helical" evidence="6">
    <location>
        <begin position="305"/>
        <end position="326"/>
    </location>
</feature>
<feature type="transmembrane region" description="Helical" evidence="6">
    <location>
        <begin position="198"/>
        <end position="222"/>
    </location>
</feature>
<dbReference type="STRING" id="1043002.A0A074XL73"/>
<dbReference type="AlphaFoldDB" id="A0A074XL73"/>
<accession>A0A074XL73</accession>